<organism evidence="12">
    <name type="scientific">uncultured marine thaumarchaeote AD1000_11_E10</name>
    <dbReference type="NCBI Taxonomy" id="1455890"/>
    <lineage>
        <taxon>Archaea</taxon>
        <taxon>Nitrososphaerota</taxon>
        <taxon>environmental samples</taxon>
    </lineage>
</organism>
<proteinExistence type="inferred from homology"/>
<accession>A0A075FJ39</accession>
<protein>
    <recommendedName>
        <fullName evidence="2">Malate dehydrogenase</fullName>
    </recommendedName>
</protein>
<evidence type="ECO:0000259" key="10">
    <source>
        <dbReference type="Pfam" id="PF00056"/>
    </source>
</evidence>
<feature type="binding site" evidence="7">
    <location>
        <position position="117"/>
    </location>
    <ligand>
        <name>substrate</name>
    </ligand>
</feature>
<dbReference type="Gene3D" id="3.40.50.720">
    <property type="entry name" value="NAD(P)-binding Rossmann-like Domain"/>
    <property type="match status" value="1"/>
</dbReference>
<dbReference type="AlphaFoldDB" id="A0A075FJ39"/>
<feature type="binding site" evidence="7">
    <location>
        <position position="79"/>
    </location>
    <ligand>
        <name>substrate</name>
    </ligand>
</feature>
<dbReference type="InterPro" id="IPR011275">
    <property type="entry name" value="Malate_DH_type3"/>
</dbReference>
<dbReference type="PRINTS" id="PR00086">
    <property type="entry name" value="LLDHDRGNASE"/>
</dbReference>
<dbReference type="InterPro" id="IPR001557">
    <property type="entry name" value="L-lactate/malate_DH"/>
</dbReference>
<dbReference type="Pfam" id="PF02866">
    <property type="entry name" value="Ldh_1_C"/>
    <property type="match status" value="1"/>
</dbReference>
<dbReference type="InterPro" id="IPR001236">
    <property type="entry name" value="Lactate/malate_DH_N"/>
</dbReference>
<evidence type="ECO:0000313" key="12">
    <source>
        <dbReference type="EMBL" id="AIE91430.1"/>
    </source>
</evidence>
<dbReference type="InterPro" id="IPR022383">
    <property type="entry name" value="Lactate/malate_DH_C"/>
</dbReference>
<feature type="binding site" evidence="8">
    <location>
        <position position="92"/>
    </location>
    <ligand>
        <name>NAD(+)</name>
        <dbReference type="ChEBI" id="CHEBI:57540"/>
    </ligand>
</feature>
<dbReference type="SUPFAM" id="SSF56327">
    <property type="entry name" value="LDH C-terminal domain-like"/>
    <property type="match status" value="1"/>
</dbReference>
<feature type="binding site" evidence="8">
    <location>
        <begin position="115"/>
        <end position="117"/>
    </location>
    <ligand>
        <name>NAD(+)</name>
        <dbReference type="ChEBI" id="CHEBI:57540"/>
    </ligand>
</feature>
<dbReference type="GO" id="GO:0006099">
    <property type="term" value="P:tricarboxylic acid cycle"/>
    <property type="evidence" value="ECO:0007669"/>
    <property type="project" value="UniProtKB-KW"/>
</dbReference>
<evidence type="ECO:0000256" key="1">
    <source>
        <dbReference type="ARBA" id="ARBA00008104"/>
    </source>
</evidence>
<evidence type="ECO:0000256" key="6">
    <source>
        <dbReference type="PIRSR" id="PIRSR000102-1"/>
    </source>
</evidence>
<feature type="binding site" evidence="8">
    <location>
        <position position="30"/>
    </location>
    <ligand>
        <name>NAD(+)</name>
        <dbReference type="ChEBI" id="CHEBI:57540"/>
    </ligand>
</feature>
<evidence type="ECO:0000256" key="9">
    <source>
        <dbReference type="RuleBase" id="RU003369"/>
    </source>
</evidence>
<evidence type="ECO:0000259" key="11">
    <source>
        <dbReference type="Pfam" id="PF02866"/>
    </source>
</evidence>
<gene>
    <name evidence="12" type="primary">mdh</name>
</gene>
<dbReference type="PIRSF" id="PIRSF000102">
    <property type="entry name" value="Lac_mal_DH"/>
    <property type="match status" value="1"/>
</dbReference>
<dbReference type="FunFam" id="3.40.50.720:FF:000018">
    <property type="entry name" value="Malate dehydrogenase"/>
    <property type="match status" value="1"/>
</dbReference>
<dbReference type="Gene3D" id="3.90.110.10">
    <property type="entry name" value="Lactate dehydrogenase/glycoside hydrolase, family 4, C-terminal"/>
    <property type="match status" value="1"/>
</dbReference>
<comment type="similarity">
    <text evidence="1 9">Belongs to the LDH/MDH superfamily.</text>
</comment>
<sequence length="303" mass="32750">MISIIGAGNVGSTAALQIISHDLDDVTLIDIAKGKAEGEAMDFSQMACEMGIDREIIGTEDFSELEGSDLIIVPAGMGRKPGETRMDLLHKNMGIVKSVGENIKKYSPDAIVIMVTNPLDAMTYVMNKVLGAERERVFGMSGALDNLRFKNVLSEKLGVSRKALTTLVIGEHGEGMLPLIRYSTVNGIPLDKFASKEILDECYSDTIGAAAKIIGLKGATFYAPSMGIYSMAESIKLNKRILMPASTLLKGEYNQEGICIGVPTILGKNGIEKVIEFDLNQDELEQFNKGVQNLKNAVAETKL</sequence>
<keyword evidence="3" id="KW-0816">Tricarboxylic acid cycle</keyword>
<dbReference type="NCBIfam" id="NF004863">
    <property type="entry name" value="PRK06223.1"/>
    <property type="match status" value="1"/>
</dbReference>
<feature type="active site" description="Proton acceptor" evidence="6">
    <location>
        <position position="172"/>
    </location>
</feature>
<dbReference type="CDD" id="cd01339">
    <property type="entry name" value="LDH-like_MDH"/>
    <property type="match status" value="1"/>
</dbReference>
<dbReference type="GO" id="GO:0004459">
    <property type="term" value="F:L-lactate dehydrogenase (NAD+) activity"/>
    <property type="evidence" value="ECO:0007669"/>
    <property type="project" value="TreeGrafter"/>
</dbReference>
<dbReference type="SUPFAM" id="SSF51735">
    <property type="entry name" value="NAD(P)-binding Rossmann-fold domains"/>
    <property type="match status" value="1"/>
</dbReference>
<feature type="binding site" evidence="7">
    <location>
        <position position="85"/>
    </location>
    <ligand>
        <name>substrate</name>
    </ligand>
</feature>
<feature type="domain" description="Lactate/malate dehydrogenase C-terminal" evidence="11">
    <location>
        <begin position="144"/>
        <end position="300"/>
    </location>
</feature>
<feature type="binding site" evidence="7">
    <location>
        <position position="148"/>
    </location>
    <ligand>
        <name>substrate</name>
    </ligand>
</feature>
<dbReference type="InterPro" id="IPR036291">
    <property type="entry name" value="NAD(P)-bd_dom_sf"/>
</dbReference>
<reference evidence="12" key="1">
    <citation type="journal article" date="2014" name="Genome Biol. Evol.">
        <title>Pangenome evidence for extensive interdomain horizontal transfer affecting lineage core and shell genes in uncultured planktonic thaumarchaeota and euryarchaeota.</title>
        <authorList>
            <person name="Deschamps P."/>
            <person name="Zivanovic Y."/>
            <person name="Moreira D."/>
            <person name="Rodriguez-Valera F."/>
            <person name="Lopez-Garcia P."/>
        </authorList>
    </citation>
    <scope>NUCLEOTIDE SEQUENCE</scope>
</reference>
<evidence type="ECO:0000256" key="2">
    <source>
        <dbReference type="ARBA" id="ARBA00020382"/>
    </source>
</evidence>
<dbReference type="PANTHER" id="PTHR43128:SF16">
    <property type="entry name" value="L-LACTATE DEHYDROGENASE"/>
    <property type="match status" value="1"/>
</dbReference>
<dbReference type="InterPro" id="IPR015955">
    <property type="entry name" value="Lactate_DH/Glyco_Ohase_4_C"/>
</dbReference>
<evidence type="ECO:0000256" key="5">
    <source>
        <dbReference type="ARBA" id="ARBA00023027"/>
    </source>
</evidence>
<feature type="binding site" evidence="8">
    <location>
        <begin position="6"/>
        <end position="11"/>
    </location>
    <ligand>
        <name>NAD(+)</name>
        <dbReference type="ChEBI" id="CHEBI:57540"/>
    </ligand>
</feature>
<dbReference type="GO" id="GO:0006089">
    <property type="term" value="P:lactate metabolic process"/>
    <property type="evidence" value="ECO:0007669"/>
    <property type="project" value="TreeGrafter"/>
</dbReference>
<evidence type="ECO:0000256" key="7">
    <source>
        <dbReference type="PIRSR" id="PIRSR000102-2"/>
    </source>
</evidence>
<dbReference type="EMBL" id="KF900338">
    <property type="protein sequence ID" value="AIE91430.1"/>
    <property type="molecule type" value="Genomic_DNA"/>
</dbReference>
<name>A0A075FJ39_9ARCH</name>
<keyword evidence="5 8" id="KW-0520">NAD</keyword>
<keyword evidence="4 9" id="KW-0560">Oxidoreductase</keyword>
<dbReference type="PANTHER" id="PTHR43128">
    <property type="entry name" value="L-2-HYDROXYCARBOXYLATE DEHYDROGENASE (NAD(P)(+))"/>
    <property type="match status" value="1"/>
</dbReference>
<evidence type="ECO:0000256" key="3">
    <source>
        <dbReference type="ARBA" id="ARBA00022532"/>
    </source>
</evidence>
<dbReference type="Pfam" id="PF00056">
    <property type="entry name" value="Ldh_1_N"/>
    <property type="match status" value="1"/>
</dbReference>
<evidence type="ECO:0000256" key="4">
    <source>
        <dbReference type="ARBA" id="ARBA00023002"/>
    </source>
</evidence>
<feature type="domain" description="Lactate/malate dehydrogenase N-terminal" evidence="10">
    <location>
        <begin position="2"/>
        <end position="139"/>
    </location>
</feature>
<evidence type="ECO:0000256" key="8">
    <source>
        <dbReference type="PIRSR" id="PIRSR000102-3"/>
    </source>
</evidence>